<protein>
    <recommendedName>
        <fullName evidence="1">F-box domain-containing protein</fullName>
    </recommendedName>
</protein>
<dbReference type="InParanoid" id="A0A369K1C9"/>
<sequence>MMEDYLPFNEVQSSEWQDILTFRNIPDHKLRWYRSDPERLLIRKPVDIRNYITTQLMKDERRRQRWEKRVRDLSRLLQQPPEIVFEVFSHLHPLDLYHLARTTKGLRSLIMTRNASWLWEAVFECNPAIPPCPPELSFPRWTHLLLGPMVCEKCMKYLGYLNMTIRHRLCVTCAPR</sequence>
<keyword evidence="3" id="KW-1185">Reference proteome</keyword>
<accession>A0A369K1C9</accession>
<dbReference type="InterPro" id="IPR036047">
    <property type="entry name" value="F-box-like_dom_sf"/>
</dbReference>
<dbReference type="Proteomes" id="UP000076154">
    <property type="component" value="Unassembled WGS sequence"/>
</dbReference>
<gene>
    <name evidence="2" type="ORF">Hypma_004508</name>
</gene>
<dbReference type="STRING" id="39966.A0A369K1C9"/>
<evidence type="ECO:0000313" key="3">
    <source>
        <dbReference type="Proteomes" id="UP000076154"/>
    </source>
</evidence>
<feature type="domain" description="F-box" evidence="1">
    <location>
        <begin position="73"/>
        <end position="122"/>
    </location>
</feature>
<evidence type="ECO:0000259" key="1">
    <source>
        <dbReference type="PROSITE" id="PS50181"/>
    </source>
</evidence>
<evidence type="ECO:0000313" key="2">
    <source>
        <dbReference type="EMBL" id="RDB27392.1"/>
    </source>
</evidence>
<name>A0A369K1C9_HYPMA</name>
<organism evidence="2 3">
    <name type="scientific">Hypsizygus marmoreus</name>
    <name type="common">White beech mushroom</name>
    <name type="synonym">Agaricus marmoreus</name>
    <dbReference type="NCBI Taxonomy" id="39966"/>
    <lineage>
        <taxon>Eukaryota</taxon>
        <taxon>Fungi</taxon>
        <taxon>Dikarya</taxon>
        <taxon>Basidiomycota</taxon>
        <taxon>Agaricomycotina</taxon>
        <taxon>Agaricomycetes</taxon>
        <taxon>Agaricomycetidae</taxon>
        <taxon>Agaricales</taxon>
        <taxon>Tricholomatineae</taxon>
        <taxon>Lyophyllaceae</taxon>
        <taxon>Hypsizygus</taxon>
    </lineage>
</organism>
<dbReference type="EMBL" id="LUEZ02000017">
    <property type="protein sequence ID" value="RDB27392.1"/>
    <property type="molecule type" value="Genomic_DNA"/>
</dbReference>
<dbReference type="OrthoDB" id="2322499at2759"/>
<comment type="caution">
    <text evidence="2">The sequence shown here is derived from an EMBL/GenBank/DDBJ whole genome shotgun (WGS) entry which is preliminary data.</text>
</comment>
<proteinExistence type="predicted"/>
<dbReference type="SUPFAM" id="SSF81383">
    <property type="entry name" value="F-box domain"/>
    <property type="match status" value="1"/>
</dbReference>
<reference evidence="2" key="1">
    <citation type="submission" date="2018-04" db="EMBL/GenBank/DDBJ databases">
        <title>Whole genome sequencing of Hypsizygus marmoreus.</title>
        <authorList>
            <person name="Choi I.-G."/>
            <person name="Min B."/>
            <person name="Kim J.-G."/>
            <person name="Kim S."/>
            <person name="Oh Y.-L."/>
            <person name="Kong W.-S."/>
            <person name="Park H."/>
            <person name="Jeong J."/>
            <person name="Song E.-S."/>
        </authorList>
    </citation>
    <scope>NUCLEOTIDE SEQUENCE [LARGE SCALE GENOMIC DNA]</scope>
    <source>
        <strain evidence="2">51987-8</strain>
    </source>
</reference>
<dbReference type="PROSITE" id="PS50181">
    <property type="entry name" value="FBOX"/>
    <property type="match status" value="1"/>
</dbReference>
<dbReference type="AlphaFoldDB" id="A0A369K1C9"/>
<dbReference type="InterPro" id="IPR001810">
    <property type="entry name" value="F-box_dom"/>
</dbReference>
<dbReference type="CDD" id="cd09917">
    <property type="entry name" value="F-box_SF"/>
    <property type="match status" value="1"/>
</dbReference>
<dbReference type="Pfam" id="PF00646">
    <property type="entry name" value="F-box"/>
    <property type="match status" value="1"/>
</dbReference>